<name>A0A7S8IG02_9CHLR</name>
<dbReference type="RefSeq" id="WP_195172196.1">
    <property type="nucleotide sequence ID" value="NZ_CP062983.1"/>
</dbReference>
<dbReference type="KEGG" id="pmet:G4Y79_07095"/>
<accession>A0A7S8IG02</accession>
<feature type="transmembrane region" description="Helical" evidence="6">
    <location>
        <begin position="66"/>
        <end position="87"/>
    </location>
</feature>
<dbReference type="AlphaFoldDB" id="A0A7S8IG02"/>
<comment type="subcellular location">
    <subcellularLocation>
        <location evidence="1">Membrane</location>
        <topology evidence="1">Multi-pass membrane protein</topology>
    </subcellularLocation>
</comment>
<protein>
    <submittedName>
        <fullName evidence="7">AI-2E family transporter</fullName>
    </submittedName>
</protein>
<evidence type="ECO:0000256" key="6">
    <source>
        <dbReference type="SAM" id="Phobius"/>
    </source>
</evidence>
<feature type="transmembrane region" description="Helical" evidence="6">
    <location>
        <begin position="213"/>
        <end position="233"/>
    </location>
</feature>
<keyword evidence="8" id="KW-1185">Reference proteome</keyword>
<reference evidence="7 8" key="1">
    <citation type="submission" date="2020-02" db="EMBL/GenBank/DDBJ databases">
        <authorList>
            <person name="Zheng R.K."/>
            <person name="Sun C.M."/>
        </authorList>
    </citation>
    <scope>NUCLEOTIDE SEQUENCE [LARGE SCALE GENOMIC DNA]</scope>
    <source>
        <strain evidence="8">rifampicinis</strain>
    </source>
</reference>
<organism evidence="7 8">
    <name type="scientific">Phototrophicus methaneseepsis</name>
    <dbReference type="NCBI Taxonomy" id="2710758"/>
    <lineage>
        <taxon>Bacteria</taxon>
        <taxon>Bacillati</taxon>
        <taxon>Chloroflexota</taxon>
        <taxon>Candidatus Thermofontia</taxon>
        <taxon>Phototrophicales</taxon>
        <taxon>Phototrophicaceae</taxon>
        <taxon>Phototrophicus</taxon>
    </lineage>
</organism>
<dbReference type="GO" id="GO:0016020">
    <property type="term" value="C:membrane"/>
    <property type="evidence" value="ECO:0007669"/>
    <property type="project" value="UniProtKB-SubCell"/>
</dbReference>
<evidence type="ECO:0000313" key="8">
    <source>
        <dbReference type="Proteomes" id="UP000594468"/>
    </source>
</evidence>
<keyword evidence="5 6" id="KW-0472">Membrane</keyword>
<dbReference type="GO" id="GO:0055085">
    <property type="term" value="P:transmembrane transport"/>
    <property type="evidence" value="ECO:0007669"/>
    <property type="project" value="TreeGrafter"/>
</dbReference>
<evidence type="ECO:0000256" key="4">
    <source>
        <dbReference type="ARBA" id="ARBA00022989"/>
    </source>
</evidence>
<feature type="transmembrane region" description="Helical" evidence="6">
    <location>
        <begin position="156"/>
        <end position="179"/>
    </location>
</feature>
<keyword evidence="3 6" id="KW-0812">Transmembrane</keyword>
<evidence type="ECO:0000313" key="7">
    <source>
        <dbReference type="EMBL" id="QPC84132.1"/>
    </source>
</evidence>
<feature type="transmembrane region" description="Helical" evidence="6">
    <location>
        <begin position="253"/>
        <end position="272"/>
    </location>
</feature>
<gene>
    <name evidence="7" type="ORF">G4Y79_07095</name>
</gene>
<evidence type="ECO:0000256" key="5">
    <source>
        <dbReference type="ARBA" id="ARBA00023136"/>
    </source>
</evidence>
<dbReference type="EMBL" id="CP062983">
    <property type="protein sequence ID" value="QPC84132.1"/>
    <property type="molecule type" value="Genomic_DNA"/>
</dbReference>
<dbReference type="PANTHER" id="PTHR21716">
    <property type="entry name" value="TRANSMEMBRANE PROTEIN"/>
    <property type="match status" value="1"/>
</dbReference>
<sequence length="380" mass="41296">MTIDGGSKLVRWVVSAIIGLIFFALFVIFQQVILLLLTAVLVALILDLPIQALNRMGLSRRVGTPLVLGVVILALVGINIIAAPILVRQGEVLVSDTIPRSLRQFDSWWRRQSFTLNETLEDMPLVNDMNANDLTDGLSVRFDDAVASVVNGISPVISGALSTVFSLLVILFAVIFLLAEPHVYMNGFLNLVPPFYRERAENIIFKLDSMLRYWISAMAVSMVLLGVGVWIGLQALNVPQAFTLSIIAGATSFIPNFGPIIAVIPAAAVAFATEGVNPLVVIVVIYFVTFLQNQILLPILMSNAVNIPPLAILFGQIIFGLLFGFMGLLLAVPLTVIVGVLINEVYVQDLLGYKPQQVKQEVVEEDLDDNLDAETVSGTA</sequence>
<dbReference type="Pfam" id="PF01594">
    <property type="entry name" value="AI-2E_transport"/>
    <property type="match status" value="1"/>
</dbReference>
<proteinExistence type="inferred from homology"/>
<feature type="transmembrane region" description="Helical" evidence="6">
    <location>
        <begin position="279"/>
        <end position="301"/>
    </location>
</feature>
<evidence type="ECO:0000256" key="2">
    <source>
        <dbReference type="ARBA" id="ARBA00009773"/>
    </source>
</evidence>
<dbReference type="Proteomes" id="UP000594468">
    <property type="component" value="Chromosome"/>
</dbReference>
<feature type="transmembrane region" description="Helical" evidence="6">
    <location>
        <begin position="313"/>
        <end position="342"/>
    </location>
</feature>
<evidence type="ECO:0000256" key="1">
    <source>
        <dbReference type="ARBA" id="ARBA00004141"/>
    </source>
</evidence>
<keyword evidence="4 6" id="KW-1133">Transmembrane helix</keyword>
<dbReference type="InterPro" id="IPR002549">
    <property type="entry name" value="AI-2E-like"/>
</dbReference>
<evidence type="ECO:0000256" key="3">
    <source>
        <dbReference type="ARBA" id="ARBA00022692"/>
    </source>
</evidence>
<comment type="similarity">
    <text evidence="2">Belongs to the autoinducer-2 exporter (AI-2E) (TC 2.A.86) family.</text>
</comment>
<feature type="transmembrane region" description="Helical" evidence="6">
    <location>
        <begin position="12"/>
        <end position="45"/>
    </location>
</feature>
<dbReference type="PANTHER" id="PTHR21716:SF62">
    <property type="entry name" value="TRANSPORT PROTEIN YDBI-RELATED"/>
    <property type="match status" value="1"/>
</dbReference>